<dbReference type="PANTHER" id="PTHR43215">
    <property type="entry name" value="RADIAL SPOKE HEAD 1 HOMOLOG"/>
    <property type="match status" value="1"/>
</dbReference>
<gene>
    <name evidence="3" type="primary">PIP5K6</name>
    <name evidence="3" type="ORF">AK812_SmicGene21955</name>
</gene>
<keyword evidence="3" id="KW-0808">Transferase</keyword>
<dbReference type="SMART" id="SM00698">
    <property type="entry name" value="MORN"/>
    <property type="match status" value="8"/>
</dbReference>
<dbReference type="Proteomes" id="UP000186817">
    <property type="component" value="Unassembled WGS sequence"/>
</dbReference>
<evidence type="ECO:0000256" key="2">
    <source>
        <dbReference type="SAM" id="MobiDB-lite"/>
    </source>
</evidence>
<keyword evidence="3" id="KW-0418">Kinase</keyword>
<proteinExistence type="predicted"/>
<dbReference type="Pfam" id="PF02493">
    <property type="entry name" value="MORN"/>
    <property type="match status" value="8"/>
</dbReference>
<comment type="caution">
    <text evidence="3">The sequence shown here is derived from an EMBL/GenBank/DDBJ whole genome shotgun (WGS) entry which is preliminary data.</text>
</comment>
<evidence type="ECO:0000256" key="1">
    <source>
        <dbReference type="ARBA" id="ARBA00022737"/>
    </source>
</evidence>
<dbReference type="EMBL" id="LSRX01000487">
    <property type="protein sequence ID" value="OLP95879.1"/>
    <property type="molecule type" value="Genomic_DNA"/>
</dbReference>
<sequence>MPLNSAFATQLAGKMLCCFLTRQFTRFKMFDAHGLSGTVKFDQFLEVIEKKSRVGKMTGSWYQRLPANMTPFGEFGDSLSYCEFLAVLLPPIEDVFEDAGEKAQPEDLSPLNPKQQWIPSKPISEYIVRLQLGGEKRTSTKFWATQIFNEHTKVRDAVLEMARNHMRWCLVKYEDGSHKFFDYFDINHKLLEVGVFSAPDFLHLALRYTVFDRRSTILQVSVQQDEPLLHALQNMKAAGLSICPTTSRELSGDLGGEVDHSFAPEPETSGNFGSSGRFDALGMPEAYQAYRRSVCDFLSWRTEAGSAWAPLTLLSQFMRVRRILEEFGCRVAVQLLGVTWCAYVLHTLALRLLASKLSRLFLASDEIARIVGIVSSRACIAFLSPDPSKSNEQPPSQKYRRKLEEVAPCASSLYEAVQASVDKTWLEQGRRRCLSLVRLAQTKTAAKVERPTLLSQTMEDQLRRAAPYLTAKQVEHVLRSSQLEPSLRRKVASTVDFDCDSCATAIRASFAGTDERNKVGGSRILQGKAVARTGERKLFGAKVLKEQKAVATELCRLQVVLPCERQKSLAEQAGLSNAGAQAATGNVSMPNRLEERPFDAGEVRLAADGLPPSHSAAIGRCDFIYVRSLALLVVEPWVRLTLVHRQKLDMDAFKHAKLNLNISSFLISWLPMFFDAWPEFQCLACCSNADSVVTKDEVPAEKLVPVATVFSRPADVTLADPSAEEVLQSRPMVCRRPRVQQASGDEEDVPVEVIGDDWPQQPPEKSFGSLSARLQNEDVQRIVVTDLKNFKGHIRSPDQRDMFALIMARFANAEVQDKLSPLLGRVSMTKSEALRETGVTAAPPKGMLPIIATWRSLKTEYYYFYFELGDRSDIEFPQEPLAVEHWRCGRLLRIATAFLCNDTLSQVPAAFGRLTDEEQAGADDFEDGDGLVIPVVSRRWCVSSSSQGDEASFGGLTLEKTLRRYQDACERVQQNQRMLLEMMAPFSEASCHGARAMQLRPGPFGHYPNHQGSAEKQRLGDDDSAAFSAGGVAEADAGGGATKAQVAGDATYEGGWLNGQKHGQGSLTLKDGSKYVGQFKNDKKDGSGVYHYPSGAKYTGQWVNDLQEGDGKEEWADGSVFEGQFKAGAKHGRGKFVWSTLCRYEGEFDNNDMHGEGVYTWNDGRGYSGQWNRNTMAPRGKMWWSDGRTYEGEFLDGRKHGEGTLKWPDGRSYCGQWQDGKQHGTAIARTAKGLRRQSNWKDGKFVSWVGGIIDDDGTETAPDQEHSAPPEGEGV</sequence>
<evidence type="ECO:0000313" key="3">
    <source>
        <dbReference type="EMBL" id="OLP95879.1"/>
    </source>
</evidence>
<feature type="region of interest" description="Disordered" evidence="2">
    <location>
        <begin position="1253"/>
        <end position="1275"/>
    </location>
</feature>
<dbReference type="GO" id="GO:0005829">
    <property type="term" value="C:cytosol"/>
    <property type="evidence" value="ECO:0007669"/>
    <property type="project" value="TreeGrafter"/>
</dbReference>
<feature type="region of interest" description="Disordered" evidence="2">
    <location>
        <begin position="1004"/>
        <end position="1025"/>
    </location>
</feature>
<dbReference type="OrthoDB" id="429838at2759"/>
<reference evidence="3 4" key="1">
    <citation type="submission" date="2016-02" db="EMBL/GenBank/DDBJ databases">
        <title>Genome analysis of coral dinoflagellate symbionts highlights evolutionary adaptations to a symbiotic lifestyle.</title>
        <authorList>
            <person name="Aranda M."/>
            <person name="Li Y."/>
            <person name="Liew Y.J."/>
            <person name="Baumgarten S."/>
            <person name="Simakov O."/>
            <person name="Wilson M."/>
            <person name="Piel J."/>
            <person name="Ashoor H."/>
            <person name="Bougouffa S."/>
            <person name="Bajic V.B."/>
            <person name="Ryu T."/>
            <person name="Ravasi T."/>
            <person name="Bayer T."/>
            <person name="Micklem G."/>
            <person name="Kim H."/>
            <person name="Bhak J."/>
            <person name="Lajeunesse T.C."/>
            <person name="Voolstra C.R."/>
        </authorList>
    </citation>
    <scope>NUCLEOTIDE SEQUENCE [LARGE SCALE GENOMIC DNA]</scope>
    <source>
        <strain evidence="3 4">CCMP2467</strain>
    </source>
</reference>
<name>A0A1Q9DL58_SYMMI</name>
<dbReference type="SUPFAM" id="SSF82185">
    <property type="entry name" value="Histone H3 K4-specific methyltransferase SET7/9 N-terminal domain"/>
    <property type="match status" value="2"/>
</dbReference>
<dbReference type="GO" id="GO:0016301">
    <property type="term" value="F:kinase activity"/>
    <property type="evidence" value="ECO:0007669"/>
    <property type="project" value="UniProtKB-KW"/>
</dbReference>
<protein>
    <submittedName>
        <fullName evidence="3">Phosphatidylinositol 4-phosphate 5-kinase 6</fullName>
    </submittedName>
</protein>
<dbReference type="InterPro" id="IPR003409">
    <property type="entry name" value="MORN"/>
</dbReference>
<dbReference type="FunFam" id="2.20.110.10:FF:000002">
    <property type="entry name" value="Phosphatidylinositol 4-phosphate 5-kinase 8"/>
    <property type="match status" value="1"/>
</dbReference>
<evidence type="ECO:0000313" key="4">
    <source>
        <dbReference type="Proteomes" id="UP000186817"/>
    </source>
</evidence>
<keyword evidence="4" id="KW-1185">Reference proteome</keyword>
<dbReference type="AlphaFoldDB" id="A0A1Q9DL58"/>
<accession>A0A1Q9DL58</accession>
<keyword evidence="1" id="KW-0677">Repeat</keyword>
<dbReference type="PANTHER" id="PTHR43215:SF14">
    <property type="entry name" value="RADIAL SPOKE HEAD 1 HOMOLOG"/>
    <property type="match status" value="1"/>
</dbReference>
<dbReference type="Gene3D" id="2.20.110.10">
    <property type="entry name" value="Histone H3 K4-specific methyltransferase SET7/9 N-terminal domain"/>
    <property type="match status" value="3"/>
</dbReference>
<organism evidence="3 4">
    <name type="scientific">Symbiodinium microadriaticum</name>
    <name type="common">Dinoflagellate</name>
    <name type="synonym">Zooxanthella microadriatica</name>
    <dbReference type="NCBI Taxonomy" id="2951"/>
    <lineage>
        <taxon>Eukaryota</taxon>
        <taxon>Sar</taxon>
        <taxon>Alveolata</taxon>
        <taxon>Dinophyceae</taxon>
        <taxon>Suessiales</taxon>
        <taxon>Symbiodiniaceae</taxon>
        <taxon>Symbiodinium</taxon>
    </lineage>
</organism>